<dbReference type="Gene3D" id="1.10.340.30">
    <property type="entry name" value="Hypothetical protein, domain 2"/>
    <property type="match status" value="1"/>
</dbReference>
<dbReference type="InterPro" id="IPR052891">
    <property type="entry name" value="DNA-3mA_glycosylase"/>
</dbReference>
<name>A0ABS9H336_9BACL</name>
<dbReference type="RefSeq" id="WP_236338136.1">
    <property type="nucleotide sequence ID" value="NZ_JAKIJS010000003.1"/>
</dbReference>
<dbReference type="InterPro" id="IPR005019">
    <property type="entry name" value="Adenine_glyco"/>
</dbReference>
<protein>
    <submittedName>
        <fullName evidence="1">DNA-3-methyladenine glycosylase I</fullName>
    </submittedName>
</protein>
<proteinExistence type="predicted"/>
<evidence type="ECO:0000313" key="2">
    <source>
        <dbReference type="Proteomes" id="UP001649381"/>
    </source>
</evidence>
<dbReference type="EMBL" id="JAKIJS010000003">
    <property type="protein sequence ID" value="MCF6139369.1"/>
    <property type="molecule type" value="Genomic_DNA"/>
</dbReference>
<keyword evidence="2" id="KW-1185">Reference proteome</keyword>
<organism evidence="1 2">
    <name type="scientific">Pseudalkalibacillus berkeleyi</name>
    <dbReference type="NCBI Taxonomy" id="1069813"/>
    <lineage>
        <taxon>Bacteria</taxon>
        <taxon>Bacillati</taxon>
        <taxon>Bacillota</taxon>
        <taxon>Bacilli</taxon>
        <taxon>Bacillales</taxon>
        <taxon>Fictibacillaceae</taxon>
        <taxon>Pseudalkalibacillus</taxon>
    </lineage>
</organism>
<comment type="caution">
    <text evidence="1">The sequence shown here is derived from an EMBL/GenBank/DDBJ whole genome shotgun (WGS) entry which is preliminary data.</text>
</comment>
<dbReference type="Proteomes" id="UP001649381">
    <property type="component" value="Unassembled WGS sequence"/>
</dbReference>
<gene>
    <name evidence="1" type="ORF">L2716_16710</name>
</gene>
<dbReference type="Pfam" id="PF03352">
    <property type="entry name" value="Adenine_glyco"/>
    <property type="match status" value="1"/>
</dbReference>
<evidence type="ECO:0000313" key="1">
    <source>
        <dbReference type="EMBL" id="MCF6139369.1"/>
    </source>
</evidence>
<accession>A0ABS9H336</accession>
<dbReference type="PANTHER" id="PTHR30037:SF4">
    <property type="entry name" value="DNA-3-METHYLADENINE GLYCOSYLASE I"/>
    <property type="match status" value="1"/>
</dbReference>
<dbReference type="PANTHER" id="PTHR30037">
    <property type="entry name" value="DNA-3-METHYLADENINE GLYCOSYLASE 1"/>
    <property type="match status" value="1"/>
</dbReference>
<sequence length="175" mass="20679">METTKKRRRCNWCEDDPMLMDYHDHEWGQPLDDDNDLFEALTLEIFQAGLSWKTILHKRENFRTAFDGFEIHKVSEYKEEKIEELLQNKGIVRHRRKIEATIHNANIALELIKDHGSLKNYFDSLPKETLEKQKEIKKTFKHVGLTTAESFLMAAGYIQPDHSEECFKTKNRGNL</sequence>
<reference evidence="1 2" key="1">
    <citation type="submission" date="2022-01" db="EMBL/GenBank/DDBJ databases">
        <title>Alkalihalobacillus sp. EGI L200015, a novel bacterium isolated from a salt lake sediment.</title>
        <authorList>
            <person name="Gao L."/>
            <person name="Fang B.-Z."/>
            <person name="Li W.-J."/>
        </authorList>
    </citation>
    <scope>NUCLEOTIDE SEQUENCE [LARGE SCALE GENOMIC DNA]</scope>
    <source>
        <strain evidence="1 2">KCTC 12718</strain>
    </source>
</reference>
<dbReference type="InterPro" id="IPR011257">
    <property type="entry name" value="DNA_glycosylase"/>
</dbReference>
<dbReference type="SUPFAM" id="SSF48150">
    <property type="entry name" value="DNA-glycosylase"/>
    <property type="match status" value="1"/>
</dbReference>